<reference evidence="1" key="1">
    <citation type="submission" date="2020-04" db="EMBL/GenBank/DDBJ databases">
        <title>Nitratireductor sp. nov. isolated from mangrove soil.</title>
        <authorList>
            <person name="Ye Y."/>
        </authorList>
    </citation>
    <scope>NUCLEOTIDE SEQUENCE</scope>
    <source>
        <strain evidence="1">SY7</strain>
    </source>
</reference>
<accession>A0A5B8KV22</accession>
<protein>
    <submittedName>
        <fullName evidence="1">Acyl-CoA thioesterase</fullName>
    </submittedName>
</protein>
<dbReference type="OrthoDB" id="7204167at2"/>
<dbReference type="RefSeq" id="WP_146298064.1">
    <property type="nucleotide sequence ID" value="NZ_CP042301.2"/>
</dbReference>
<name>A0A5B8KV22_9HYPH</name>
<dbReference type="Pfam" id="PF13279">
    <property type="entry name" value="4HBT_2"/>
    <property type="match status" value="1"/>
</dbReference>
<sequence>MDAKVEGDGRAGAKTIFRHRIHVRWADCDPALIAYTGRIPNFALEAIDAWWQAHVGDGWYELNLDRNVGTPFVHMSLDFRAPVTPRHVLSCEVRLLKLGESSVRFRVVGFQDDTLCFEGEFVCVFVEAKSFRKQAAPADIRALIGPLAVSG</sequence>
<dbReference type="Proteomes" id="UP000321389">
    <property type="component" value="Chromosome"/>
</dbReference>
<evidence type="ECO:0000313" key="2">
    <source>
        <dbReference type="Proteomes" id="UP000321389"/>
    </source>
</evidence>
<gene>
    <name evidence="1" type="ORF">FQ775_02910</name>
</gene>
<proteinExistence type="predicted"/>
<dbReference type="AlphaFoldDB" id="A0A5B8KV22"/>
<dbReference type="Gene3D" id="3.10.129.10">
    <property type="entry name" value="Hotdog Thioesterase"/>
    <property type="match status" value="1"/>
</dbReference>
<organism evidence="1 2">
    <name type="scientific">Nitratireductor mangrovi</name>
    <dbReference type="NCBI Taxonomy" id="2599600"/>
    <lineage>
        <taxon>Bacteria</taxon>
        <taxon>Pseudomonadati</taxon>
        <taxon>Pseudomonadota</taxon>
        <taxon>Alphaproteobacteria</taxon>
        <taxon>Hyphomicrobiales</taxon>
        <taxon>Phyllobacteriaceae</taxon>
        <taxon>Nitratireductor</taxon>
    </lineage>
</organism>
<dbReference type="KEGG" id="niy:FQ775_02910"/>
<dbReference type="InterPro" id="IPR029069">
    <property type="entry name" value="HotDog_dom_sf"/>
</dbReference>
<evidence type="ECO:0000313" key="1">
    <source>
        <dbReference type="EMBL" id="QDY99408.1"/>
    </source>
</evidence>
<keyword evidence="2" id="KW-1185">Reference proteome</keyword>
<dbReference type="EMBL" id="CP042301">
    <property type="protein sequence ID" value="QDY99408.1"/>
    <property type="molecule type" value="Genomic_DNA"/>
</dbReference>
<dbReference type="SUPFAM" id="SSF54637">
    <property type="entry name" value="Thioesterase/thiol ester dehydrase-isomerase"/>
    <property type="match status" value="1"/>
</dbReference>
<dbReference type="CDD" id="cd00586">
    <property type="entry name" value="4HBT"/>
    <property type="match status" value="1"/>
</dbReference>